<keyword evidence="6 10" id="KW-0479">Metal-binding</keyword>
<dbReference type="EMBL" id="CT573213">
    <property type="protein sequence ID" value="CAJ62532.1"/>
    <property type="molecule type" value="Genomic_DNA"/>
</dbReference>
<reference evidence="17 18" key="1">
    <citation type="journal article" date="2007" name="Genome Res.">
        <title>Genome characteristics of facultatively symbiotic Frankia sp. strains reflect host range and host plant biogeography.</title>
        <authorList>
            <person name="Normand P."/>
            <person name="Lapierre P."/>
            <person name="Tisa L.S."/>
            <person name="Gogarten J.P."/>
            <person name="Alloisio N."/>
            <person name="Bagnarol E."/>
            <person name="Bassi C.A."/>
            <person name="Berry A.M."/>
            <person name="Bickhart D.M."/>
            <person name="Choisne N."/>
            <person name="Couloux A."/>
            <person name="Cournoyer B."/>
            <person name="Cruveiller S."/>
            <person name="Daubin V."/>
            <person name="Demange N."/>
            <person name="Francino M.P."/>
            <person name="Goltsman E."/>
            <person name="Huang Y."/>
            <person name="Kopp O.R."/>
            <person name="Labarre L."/>
            <person name="Lapidus A."/>
            <person name="Lavire C."/>
            <person name="Marechal J."/>
            <person name="Martinez M."/>
            <person name="Mastronunzio J.E."/>
            <person name="Mullin B.C."/>
            <person name="Niemann J."/>
            <person name="Pujic P."/>
            <person name="Rawnsley T."/>
            <person name="Rouy Z."/>
            <person name="Schenowitz C."/>
            <person name="Sellstedt A."/>
            <person name="Tavares F."/>
            <person name="Tomkins J.P."/>
            <person name="Vallenet D."/>
            <person name="Valverde C."/>
            <person name="Wall L.G."/>
            <person name="Wang Y."/>
            <person name="Medigue C."/>
            <person name="Benson D.R."/>
        </authorList>
    </citation>
    <scope>NUCLEOTIDE SEQUENCE [LARGE SCALE GENOMIC DNA]</scope>
    <source>
        <strain evidence="18">DSM 45986 / CECT 9034 / ACN14a</strain>
    </source>
</reference>
<keyword evidence="8 10" id="KW-0408">Iron</keyword>
<name>Q0RIY3_FRAAA</name>
<accession>Q0RIY3</accession>
<keyword evidence="7 10" id="KW-0560">Oxidoreductase</keyword>
<dbReference type="GO" id="GO:0020037">
    <property type="term" value="F:heme binding"/>
    <property type="evidence" value="ECO:0007669"/>
    <property type="project" value="UniProtKB-UniRule"/>
</dbReference>
<feature type="cross-link" description="3'-histidyl-3-tyrosine (His-Tyr)" evidence="14">
    <location>
        <begin position="365"/>
        <end position="388"/>
    </location>
</feature>
<comment type="similarity">
    <text evidence="2">Belongs to the catalase family. HPII subfamily.</text>
</comment>
<comment type="function">
    <text evidence="10">Decomposes hydrogen peroxide into water and oxygen; serves to protect cells from the toxic effects of hydrogen peroxide.</text>
</comment>
<feature type="active site" evidence="11">
    <location>
        <position position="173"/>
    </location>
</feature>
<dbReference type="KEGG" id="fal:FRAAL3889"/>
<keyword evidence="4 10" id="KW-0575">Peroxidase</keyword>
<evidence type="ECO:0000256" key="10">
    <source>
        <dbReference type="PIRNR" id="PIRNR038927"/>
    </source>
</evidence>
<evidence type="ECO:0000256" key="5">
    <source>
        <dbReference type="ARBA" id="ARBA00022617"/>
    </source>
</evidence>
<dbReference type="InterPro" id="IPR018028">
    <property type="entry name" value="Catalase"/>
</dbReference>
<dbReference type="Pfam" id="PF00199">
    <property type="entry name" value="Catalase"/>
    <property type="match status" value="1"/>
</dbReference>
<dbReference type="PROSITE" id="PS51402">
    <property type="entry name" value="CATALASE_3"/>
    <property type="match status" value="1"/>
</dbReference>
<feature type="domain" description="Catalase core" evidence="16">
    <location>
        <begin position="53"/>
        <end position="442"/>
    </location>
</feature>
<dbReference type="AlphaFoldDB" id="Q0RIY3"/>
<dbReference type="Proteomes" id="UP000000657">
    <property type="component" value="Chromosome"/>
</dbReference>
<dbReference type="PROSITE" id="PS00437">
    <property type="entry name" value="CATALASE_1"/>
    <property type="match status" value="1"/>
</dbReference>
<dbReference type="STRING" id="326424.FRAAL3889"/>
<dbReference type="CDD" id="cd03132">
    <property type="entry name" value="GATase1_catalase"/>
    <property type="match status" value="1"/>
</dbReference>
<dbReference type="EC" id="1.11.1.6" evidence="3 10"/>
<evidence type="ECO:0000256" key="13">
    <source>
        <dbReference type="PIRSR" id="PIRSR038927-3"/>
    </source>
</evidence>
<dbReference type="Gene3D" id="2.40.180.10">
    <property type="entry name" value="Catalase core domain"/>
    <property type="match status" value="1"/>
</dbReference>
<evidence type="ECO:0000256" key="3">
    <source>
        <dbReference type="ARBA" id="ARBA00012314"/>
    </source>
</evidence>
<dbReference type="InterPro" id="IPR024712">
    <property type="entry name" value="Catalase_clade2"/>
</dbReference>
<dbReference type="Gene3D" id="3.40.50.880">
    <property type="match status" value="1"/>
</dbReference>
<evidence type="ECO:0000256" key="12">
    <source>
        <dbReference type="PIRSR" id="PIRSR038927-2"/>
    </source>
</evidence>
<evidence type="ECO:0000256" key="7">
    <source>
        <dbReference type="ARBA" id="ARBA00023002"/>
    </source>
</evidence>
<dbReference type="SUPFAM" id="SSF52317">
    <property type="entry name" value="Class I glutamine amidotransferase-like"/>
    <property type="match status" value="1"/>
</dbReference>
<dbReference type="eggNOG" id="COG0753">
    <property type="taxonomic scope" value="Bacteria"/>
</dbReference>
<feature type="binding site" evidence="13">
    <location>
        <position position="384"/>
    </location>
    <ligand>
        <name>heme</name>
        <dbReference type="ChEBI" id="CHEBI:30413"/>
    </ligand>
</feature>
<keyword evidence="5 10" id="KW-0349">Heme</keyword>
<evidence type="ECO:0000256" key="6">
    <source>
        <dbReference type="ARBA" id="ARBA00022723"/>
    </source>
</evidence>
<feature type="binding site" evidence="13">
    <location>
        <position position="395"/>
    </location>
    <ligand>
        <name>heme</name>
        <dbReference type="ChEBI" id="CHEBI:30413"/>
    </ligand>
</feature>
<keyword evidence="18" id="KW-1185">Reference proteome</keyword>
<comment type="catalytic activity">
    <reaction evidence="10 15">
        <text>2 H2O2 = O2 + 2 H2O</text>
        <dbReference type="Rhea" id="RHEA:20309"/>
        <dbReference type="ChEBI" id="CHEBI:15377"/>
        <dbReference type="ChEBI" id="CHEBI:15379"/>
        <dbReference type="ChEBI" id="CHEBI:16240"/>
        <dbReference type="EC" id="1.11.1.6"/>
    </reaction>
</comment>
<dbReference type="InterPro" id="IPR024708">
    <property type="entry name" value="Catalase_AS"/>
</dbReference>
<dbReference type="SMART" id="SM01060">
    <property type="entry name" value="Catalase"/>
    <property type="match status" value="1"/>
</dbReference>
<dbReference type="GO" id="GO:0042744">
    <property type="term" value="P:hydrogen peroxide catabolic process"/>
    <property type="evidence" value="ECO:0007669"/>
    <property type="project" value="UniProtKB-UniRule"/>
</dbReference>
<dbReference type="PANTHER" id="PTHR42821">
    <property type="entry name" value="CATALASE"/>
    <property type="match status" value="1"/>
</dbReference>
<evidence type="ECO:0000256" key="15">
    <source>
        <dbReference type="RuleBase" id="RU000498"/>
    </source>
</evidence>
<evidence type="ECO:0000259" key="16">
    <source>
        <dbReference type="SMART" id="SM01060"/>
    </source>
</evidence>
<dbReference type="PROSITE" id="PS00438">
    <property type="entry name" value="CATALASE_2"/>
    <property type="match status" value="1"/>
</dbReference>
<dbReference type="GO" id="GO:0006979">
    <property type="term" value="P:response to oxidative stress"/>
    <property type="evidence" value="ECO:0007669"/>
    <property type="project" value="InterPro"/>
</dbReference>
<evidence type="ECO:0000256" key="4">
    <source>
        <dbReference type="ARBA" id="ARBA00022559"/>
    </source>
</evidence>
<feature type="binding site" evidence="13">
    <location>
        <position position="97"/>
    </location>
    <ligand>
        <name>heme</name>
        <dbReference type="ChEBI" id="CHEBI:30413"/>
    </ligand>
</feature>
<dbReference type="SUPFAM" id="SSF56634">
    <property type="entry name" value="Heme-dependent catalase-like"/>
    <property type="match status" value="1"/>
</dbReference>
<dbReference type="InterPro" id="IPR020835">
    <property type="entry name" value="Catalase_sf"/>
</dbReference>
<feature type="binding site" evidence="13">
    <location>
        <position position="186"/>
    </location>
    <ligand>
        <name>heme</name>
        <dbReference type="ChEBI" id="CHEBI:30413"/>
    </ligand>
</feature>
<dbReference type="InterPro" id="IPR002226">
    <property type="entry name" value="Catalase_haem_BS"/>
</dbReference>
<dbReference type="GO" id="GO:0004096">
    <property type="term" value="F:catalase activity"/>
    <property type="evidence" value="ECO:0007669"/>
    <property type="project" value="UniProtKB-UniRule"/>
</dbReference>
<dbReference type="HOGENOM" id="CLU_010645_3_0_11"/>
<dbReference type="PANTHER" id="PTHR42821:SF1">
    <property type="entry name" value="CATALASE-B"/>
    <property type="match status" value="1"/>
</dbReference>
<feature type="binding site" evidence="13">
    <location>
        <position position="137"/>
    </location>
    <ligand>
        <name>heme</name>
        <dbReference type="ChEBI" id="CHEBI:30413"/>
    </ligand>
</feature>
<dbReference type="InterPro" id="IPR043156">
    <property type="entry name" value="Catalase_clade2_helical"/>
</dbReference>
<evidence type="ECO:0000256" key="11">
    <source>
        <dbReference type="PIRSR" id="PIRSR038927-1"/>
    </source>
</evidence>
<evidence type="ECO:0000313" key="17">
    <source>
        <dbReference type="EMBL" id="CAJ62532.1"/>
    </source>
</evidence>
<dbReference type="InterPro" id="IPR011614">
    <property type="entry name" value="Catalase_core"/>
</dbReference>
<evidence type="ECO:0000256" key="14">
    <source>
        <dbReference type="PIRSR" id="PIRSR038927-4"/>
    </source>
</evidence>
<comment type="cofactor">
    <cofactor evidence="1 10 12">
        <name>heme</name>
        <dbReference type="ChEBI" id="CHEBI:30413"/>
    </cofactor>
</comment>
<dbReference type="Pfam" id="PF06628">
    <property type="entry name" value="Catalase-rel"/>
    <property type="match status" value="1"/>
</dbReference>
<organism evidence="17 18">
    <name type="scientific">Frankia alni (strain DSM 45986 / CECT 9034 / ACN14a)</name>
    <dbReference type="NCBI Taxonomy" id="326424"/>
    <lineage>
        <taxon>Bacteria</taxon>
        <taxon>Bacillati</taxon>
        <taxon>Actinomycetota</taxon>
        <taxon>Actinomycetes</taxon>
        <taxon>Frankiales</taxon>
        <taxon>Frankiaceae</taxon>
        <taxon>Frankia</taxon>
    </lineage>
</organism>
<evidence type="ECO:0000256" key="2">
    <source>
        <dbReference type="ARBA" id="ARBA00010660"/>
    </source>
</evidence>
<evidence type="ECO:0000313" key="18">
    <source>
        <dbReference type="Proteomes" id="UP000000657"/>
    </source>
</evidence>
<sequence>MEIRCPSLYPYGVAMPTARHSDQAASRSAAANGAAEDNAARLAAPTQEGVYLTSAQGLRLPDTDHSLKVGERGPTLLEDFHLREKITHFDHERIPERVVHARGAAAHGVFESYGTAASVTKARFLAVKGRQTPVFTRFSAVLGSRGSADTVRDTRGFAVKFYTSEGNVDLVGNNIPVFFIQDGIKFPDVIHAGKPRPDREIPQAQSAHDTFWDFVSLHTEATHHVLWNMSDRGLPRSYRTMEGFGVHTFRLVNEEGLTSLVKFHWKPVSGVHSLVWEEAQIAAGVDPDFHRRDLADAIDAGAFPEYELGIQVLPDDGTHTFEGIDLLDPTKLVPEELAPVQLIGRLTLNANPTNYFAETEQVAFHTGNLVPGIEVTDDPLMQARLFSYLDTQLTRLGGPNFTQLPINRPHCPVNDLLRDGAHQSAIHTGLAAYLPNSVDEGLPLVAAEAEGGYVQRERPVEGRVVRANPVSFDDHFSQAAMFYRSVSPIERAHIVEAFAFELGKVYDKAIKERQLRVLANVDADLSARVAAALGLPAPDGSPPDVALAPSLSQLVTEPGPVAGRRIGVIASLDADLGGIDKLRKAVASLGVQLLVVAPVGGVLHHGRHTEVVERTNLTARSVEFDAVVVAGDTSPRDALQVADALKVTLLLQEAYRHLKPLAAWGSGARVLAAAGITADHAGVLVADAVTKTFTDRLTLALGLHRVWDRAEEVMANATAPVHPDLVPH</sequence>
<feature type="active site" evidence="11">
    <location>
        <position position="100"/>
    </location>
</feature>
<evidence type="ECO:0000256" key="1">
    <source>
        <dbReference type="ARBA" id="ARBA00001971"/>
    </source>
</evidence>
<keyword evidence="9 10" id="KW-0376">Hydrogen peroxide</keyword>
<gene>
    <name evidence="17" type="primary">katB</name>
    <name evidence="17" type="ordered locus">FRAAL3889</name>
</gene>
<proteinExistence type="inferred from homology"/>
<dbReference type="Pfam" id="PF18011">
    <property type="entry name" value="Catalase_C"/>
    <property type="match status" value="1"/>
</dbReference>
<dbReference type="Gene3D" id="1.20.1370.20">
    <property type="match status" value="1"/>
</dbReference>
<dbReference type="PIRSF" id="PIRSF038927">
    <property type="entry name" value="Catalase_clade2"/>
    <property type="match status" value="1"/>
</dbReference>
<feature type="binding site" description="axial binding residue" evidence="12">
    <location>
        <position position="388"/>
    </location>
    <ligand>
        <name>heme</name>
        <dbReference type="ChEBI" id="CHEBI:30413"/>
    </ligand>
    <ligandPart>
        <name>Fe</name>
        <dbReference type="ChEBI" id="CHEBI:18248"/>
    </ligandPart>
</feature>
<dbReference type="FunFam" id="2.40.180.10:FF:000003">
    <property type="entry name" value="Catalase"/>
    <property type="match status" value="1"/>
</dbReference>
<evidence type="ECO:0000256" key="9">
    <source>
        <dbReference type="ARBA" id="ARBA00023324"/>
    </source>
</evidence>
<dbReference type="InterPro" id="IPR041399">
    <property type="entry name" value="Catalase_large_C"/>
</dbReference>
<dbReference type="PRINTS" id="PR00067">
    <property type="entry name" value="CATALASE"/>
</dbReference>
<dbReference type="InterPro" id="IPR010582">
    <property type="entry name" value="Catalase_immune_responsive"/>
</dbReference>
<dbReference type="InterPro" id="IPR029062">
    <property type="entry name" value="Class_I_gatase-like"/>
</dbReference>
<dbReference type="GO" id="GO:0005829">
    <property type="term" value="C:cytosol"/>
    <property type="evidence" value="ECO:0007669"/>
    <property type="project" value="TreeGrafter"/>
</dbReference>
<dbReference type="GO" id="GO:0046872">
    <property type="term" value="F:metal ion binding"/>
    <property type="evidence" value="ECO:0007669"/>
    <property type="project" value="UniProtKB-KW"/>
</dbReference>
<protein>
    <recommendedName>
        <fullName evidence="3 10">Catalase</fullName>
        <ecNumber evidence="3 10">1.11.1.6</ecNumber>
    </recommendedName>
</protein>
<evidence type="ECO:0000256" key="8">
    <source>
        <dbReference type="ARBA" id="ARBA00023004"/>
    </source>
</evidence>